<proteinExistence type="predicted"/>
<keyword evidence="2" id="KW-0732">Signal</keyword>
<feature type="signal peptide" evidence="2">
    <location>
        <begin position="1"/>
        <end position="29"/>
    </location>
</feature>
<dbReference type="Pfam" id="PF02368">
    <property type="entry name" value="Big_2"/>
    <property type="match status" value="2"/>
</dbReference>
<feature type="region of interest" description="Disordered" evidence="1">
    <location>
        <begin position="174"/>
        <end position="196"/>
    </location>
</feature>
<comment type="caution">
    <text evidence="4">The sequence shown here is derived from an EMBL/GenBank/DDBJ whole genome shotgun (WGS) entry which is preliminary data.</text>
</comment>
<dbReference type="PANTHER" id="PTHR23019:SF0">
    <property type="entry name" value="NUCLEAR PORE MEMBRANE GLYCOPROTEIN 210"/>
    <property type="match status" value="1"/>
</dbReference>
<dbReference type="InterPro" id="IPR008964">
    <property type="entry name" value="Invasin/intimin_cell_adhesion"/>
</dbReference>
<dbReference type="InterPro" id="IPR054604">
    <property type="entry name" value="SbsC_Big-like"/>
</dbReference>
<dbReference type="PANTHER" id="PTHR23019">
    <property type="entry name" value="NUCLEAR PORE MEMBRANE GLYCOPROTEIN GP210-RELATED"/>
    <property type="match status" value="1"/>
</dbReference>
<dbReference type="InterPro" id="IPR053907">
    <property type="entry name" value="DUF6935"/>
</dbReference>
<dbReference type="InterPro" id="IPR003343">
    <property type="entry name" value="Big_2"/>
</dbReference>
<dbReference type="Pfam" id="PF22359">
    <property type="entry name" value="Big-like"/>
    <property type="match status" value="1"/>
</dbReference>
<feature type="chain" id="PRO_5016983821" description="BIG2 domain-containing protein" evidence="2">
    <location>
        <begin position="30"/>
        <end position="482"/>
    </location>
</feature>
<dbReference type="SUPFAM" id="SSF49373">
    <property type="entry name" value="Invasin/intimin cell-adhesion fragments"/>
    <property type="match status" value="3"/>
</dbReference>
<organism evidence="4 5">
    <name type="scientific">Blautia obeum</name>
    <dbReference type="NCBI Taxonomy" id="40520"/>
    <lineage>
        <taxon>Bacteria</taxon>
        <taxon>Bacillati</taxon>
        <taxon>Bacillota</taxon>
        <taxon>Clostridia</taxon>
        <taxon>Lachnospirales</taxon>
        <taxon>Lachnospiraceae</taxon>
        <taxon>Blautia</taxon>
    </lineage>
</organism>
<dbReference type="Proteomes" id="UP000253208">
    <property type="component" value="Unassembled WGS sequence"/>
</dbReference>
<feature type="domain" description="BIG2" evidence="3">
    <location>
        <begin position="99"/>
        <end position="171"/>
    </location>
</feature>
<name>A0A367G4V7_9FIRM</name>
<evidence type="ECO:0000256" key="2">
    <source>
        <dbReference type="SAM" id="SignalP"/>
    </source>
</evidence>
<dbReference type="InterPro" id="IPR045197">
    <property type="entry name" value="NUP210-like"/>
</dbReference>
<reference evidence="4 5" key="1">
    <citation type="submission" date="2018-02" db="EMBL/GenBank/DDBJ databases">
        <title>Complete genome sequencing of Faecalibacterium prausnitzii strains isolated from the human gut.</title>
        <authorList>
            <person name="Fitzgerald B.C."/>
            <person name="Shkoporov A.N."/>
            <person name="Ross P.R."/>
            <person name="Hill C."/>
        </authorList>
    </citation>
    <scope>NUCLEOTIDE SEQUENCE [LARGE SCALE GENOMIC DNA]</scope>
    <source>
        <strain evidence="4 5">APC942/31-1</strain>
    </source>
</reference>
<dbReference type="EMBL" id="PSQG01000003">
    <property type="protein sequence ID" value="RCH45685.1"/>
    <property type="molecule type" value="Genomic_DNA"/>
</dbReference>
<dbReference type="SMART" id="SM00635">
    <property type="entry name" value="BID_2"/>
    <property type="match status" value="3"/>
</dbReference>
<evidence type="ECO:0000313" key="4">
    <source>
        <dbReference type="EMBL" id="RCH45685.1"/>
    </source>
</evidence>
<dbReference type="AlphaFoldDB" id="A0A367G4V7"/>
<evidence type="ECO:0000259" key="3">
    <source>
        <dbReference type="SMART" id="SM00635"/>
    </source>
</evidence>
<dbReference type="Pfam" id="PF22043">
    <property type="entry name" value="DUF6935"/>
    <property type="match status" value="1"/>
</dbReference>
<gene>
    <name evidence="4" type="ORF">C4886_02360</name>
</gene>
<evidence type="ECO:0000313" key="5">
    <source>
        <dbReference type="Proteomes" id="UP000253208"/>
    </source>
</evidence>
<feature type="domain" description="BIG2" evidence="3">
    <location>
        <begin position="27"/>
        <end position="96"/>
    </location>
</feature>
<feature type="domain" description="BIG2" evidence="3">
    <location>
        <begin position="186"/>
        <end position="258"/>
    </location>
</feature>
<protein>
    <recommendedName>
        <fullName evidence="3">BIG2 domain-containing protein</fullName>
    </recommendedName>
</protein>
<dbReference type="RefSeq" id="WP_114001596.1">
    <property type="nucleotide sequence ID" value="NZ_PSQG01000003.1"/>
</dbReference>
<sequence length="482" mass="53720">MKKKKNLLCFVLLISLIFTMAFGSVTVSAAPKLNRTKVTLLKGEKTTLKVTGTRQKVAWRSSKKSVATVNSKGQVVAKNKGSATIYAKVSKKTYKCVVKVETPKLSRTSLTLIEKKSSAIKLTGTTVKVKYSSSNPKIARVDSKGKITAVKKGTAVITAKANTKKFNCKVTVKAAQKPKPKPTPTPVPKPSLSATTLNMNKGDVRQLQVKNYKEILVWTSDDTSVATVDSKGKVTAVNVGTTKIQVRDKSTWRGSCTVHVTQTVKKQVEPVLTKGTKSAKKEITNDKGQKEVINVTINTYTYTFTTIPTNAEELKQYDITTADGRYKTMALLILAYRTWTPTNPTDCEEMISYLNNKEMTQYYKNFLRDRMKADNGYKYLGNSYLNGATPANNYTPSKPISITLRQDTLPGKGNSISEDIPYFEPTQTTPAIYRSFTDFAGSDSSRWICTYKHSKTGKWYIWDQSWHDLLTRIKQPAGNYEY</sequence>
<dbReference type="Gene3D" id="2.60.40.1080">
    <property type="match status" value="3"/>
</dbReference>
<evidence type="ECO:0000256" key="1">
    <source>
        <dbReference type="SAM" id="MobiDB-lite"/>
    </source>
</evidence>
<accession>A0A367G4V7</accession>